<accession>A0A937FAI0</accession>
<evidence type="ECO:0000256" key="3">
    <source>
        <dbReference type="ARBA" id="ARBA00022837"/>
    </source>
</evidence>
<dbReference type="AlphaFoldDB" id="A0A937FAI0"/>
<dbReference type="GO" id="GO:0006516">
    <property type="term" value="P:glycoprotein catabolic process"/>
    <property type="evidence" value="ECO:0007669"/>
    <property type="project" value="TreeGrafter"/>
</dbReference>
<dbReference type="GO" id="GO:0030246">
    <property type="term" value="F:carbohydrate binding"/>
    <property type="evidence" value="ECO:0007669"/>
    <property type="project" value="InterPro"/>
</dbReference>
<dbReference type="GO" id="GO:0005975">
    <property type="term" value="P:carbohydrate metabolic process"/>
    <property type="evidence" value="ECO:0007669"/>
    <property type="project" value="InterPro"/>
</dbReference>
<dbReference type="EMBL" id="JAESIY010000008">
    <property type="protein sequence ID" value="MBL3657614.1"/>
    <property type="molecule type" value="Genomic_DNA"/>
</dbReference>
<dbReference type="InterPro" id="IPR008928">
    <property type="entry name" value="6-hairpin_glycosidase_sf"/>
</dbReference>
<protein>
    <submittedName>
        <fullName evidence="6">Glycoside hydrolase family 92 protein</fullName>
    </submittedName>
</protein>
<feature type="domain" description="Glycosyl hydrolase family 92 N-terminal" evidence="5">
    <location>
        <begin position="30"/>
        <end position="216"/>
    </location>
</feature>
<reference evidence="6" key="1">
    <citation type="submission" date="2021-01" db="EMBL/GenBank/DDBJ databases">
        <title>Fulvivirga kasyanovii gen. nov., sp nov., a novel member of the phylum Bacteroidetes isolated from seawater in a mussel farm.</title>
        <authorList>
            <person name="Zhao L.-H."/>
            <person name="Wang Z.-J."/>
        </authorList>
    </citation>
    <scope>NUCLEOTIDE SEQUENCE</scope>
    <source>
        <strain evidence="6">2943</strain>
    </source>
</reference>
<dbReference type="Gene3D" id="1.20.1050.60">
    <property type="entry name" value="alpha-1,2-mannosidase"/>
    <property type="match status" value="1"/>
</dbReference>
<evidence type="ECO:0000313" key="6">
    <source>
        <dbReference type="EMBL" id="MBL3657614.1"/>
    </source>
</evidence>
<dbReference type="PANTHER" id="PTHR12143">
    <property type="entry name" value="PEPTIDE N-GLYCANASE PNGASE -RELATED"/>
    <property type="match status" value="1"/>
</dbReference>
<comment type="cofactor">
    <cofactor evidence="1">
        <name>Ca(2+)</name>
        <dbReference type="ChEBI" id="CHEBI:29108"/>
    </cofactor>
</comment>
<name>A0A937FAI0_9BACT</name>
<keyword evidence="7" id="KW-1185">Reference proteome</keyword>
<keyword evidence="3" id="KW-0106">Calcium</keyword>
<gene>
    <name evidence="6" type="ORF">JL102_15805</name>
</gene>
<evidence type="ECO:0000256" key="2">
    <source>
        <dbReference type="ARBA" id="ARBA00011245"/>
    </source>
</evidence>
<keyword evidence="6" id="KW-0378">Hydrolase</keyword>
<dbReference type="GO" id="GO:0005829">
    <property type="term" value="C:cytosol"/>
    <property type="evidence" value="ECO:0007669"/>
    <property type="project" value="TreeGrafter"/>
</dbReference>
<sequence>MPSVNQPFKALSIFIFSVIYQVTFSQSDQVNVFLGTSGDHGQMSPAASYPFSMLSIGPQTYPATHPGYEYYAKEYLGFTHNRMEGVGCQGDGGNILVKPFTSGNYKEKLIKKSEDGSAGYYGVRFKNGIQAEFTVNEKQGLHHYAFTNSNNGVFIDLGHAFVGRFKEEQHKIVGNTLHGYIVSGTTCSRGFYKIYYSIYFNKAVEFQKVANHQLLAKLDPEVKDLEMRIAFSSVDVEHAQKSINTKTFDQLKAATTEAWNEQLGQIEVRGSKEREDLFYSLLYRALQSPFVISESDHSYTAIDGSLQKSKNTFYNGWAIWDNYKTQLPLLSLAYTDQYGDMMWSVQEMYKHGKKDFSTDHEPSQTVRTEHAVVVLLDAYRKGYKIDFDAIADSLISENNRFDYSTPDKALEGAYDDWALSEIFEILKNEEQAKKYEAKALKYKDYWKNDFEDLTKNDIDRMGAREMYQGTVWQYRWLVPYDVQGLIELCGGEEAYLAQLDEFFEGDYYNHANEPDIQVPWMYHGTSQPWKSQELIHKIAVDTVNQFYFNNNSKGIDPFVGKIYINKPKAFLRTMDDDAGALSGWFVLAGAGITPACVGWPVYYVHVPLFEKVILNKNTRRSFTIEVENFGEENIYIKSLTFNGKLLKRNWLTHEEIMNGGLLQIEATDEPVKKPYADQWITALDQN</sequence>
<dbReference type="Proteomes" id="UP000659388">
    <property type="component" value="Unassembled WGS sequence"/>
</dbReference>
<dbReference type="InterPro" id="IPR050883">
    <property type="entry name" value="PNGase"/>
</dbReference>
<dbReference type="InterPro" id="IPR014718">
    <property type="entry name" value="GH-type_carb-bd"/>
</dbReference>
<feature type="domain" description="Glycosyl hydrolase family 92" evidence="4">
    <location>
        <begin position="238"/>
        <end position="665"/>
    </location>
</feature>
<dbReference type="GO" id="GO:0000224">
    <property type="term" value="F:peptide-N4-(N-acetyl-beta-glucosaminyl)asparagine amidase activity"/>
    <property type="evidence" value="ECO:0007669"/>
    <property type="project" value="TreeGrafter"/>
</dbReference>
<dbReference type="InterPro" id="IPR012939">
    <property type="entry name" value="Glyco_hydro_92"/>
</dbReference>
<evidence type="ECO:0000313" key="7">
    <source>
        <dbReference type="Proteomes" id="UP000659388"/>
    </source>
</evidence>
<dbReference type="Pfam" id="PF07971">
    <property type="entry name" value="Glyco_hydro_92"/>
    <property type="match status" value="1"/>
</dbReference>
<proteinExistence type="predicted"/>
<dbReference type="InterPro" id="IPR041371">
    <property type="entry name" value="GH92_N"/>
</dbReference>
<dbReference type="Gene3D" id="3.30.2080.10">
    <property type="entry name" value="GH92 mannosidase domain"/>
    <property type="match status" value="1"/>
</dbReference>
<evidence type="ECO:0000259" key="4">
    <source>
        <dbReference type="Pfam" id="PF07971"/>
    </source>
</evidence>
<dbReference type="Gene3D" id="2.70.98.10">
    <property type="match status" value="1"/>
</dbReference>
<comment type="caution">
    <text evidence="6">The sequence shown here is derived from an EMBL/GenBank/DDBJ whole genome shotgun (WGS) entry which is preliminary data.</text>
</comment>
<comment type="subunit">
    <text evidence="2">Monomer.</text>
</comment>
<dbReference type="RefSeq" id="WP_202245397.1">
    <property type="nucleotide sequence ID" value="NZ_JAESIY010000008.1"/>
</dbReference>
<dbReference type="PANTHER" id="PTHR12143:SF39">
    <property type="entry name" value="SECRETED PROTEIN"/>
    <property type="match status" value="1"/>
</dbReference>
<dbReference type="SUPFAM" id="SSF48208">
    <property type="entry name" value="Six-hairpin glycosidases"/>
    <property type="match status" value="1"/>
</dbReference>
<dbReference type="Gene3D" id="1.20.1610.10">
    <property type="entry name" value="alpha-1,2-mannosidases domains"/>
    <property type="match status" value="1"/>
</dbReference>
<evidence type="ECO:0000256" key="1">
    <source>
        <dbReference type="ARBA" id="ARBA00001913"/>
    </source>
</evidence>
<organism evidence="6 7">
    <name type="scientific">Fulvivirga sediminis</name>
    <dbReference type="NCBI Taxonomy" id="2803949"/>
    <lineage>
        <taxon>Bacteria</taxon>
        <taxon>Pseudomonadati</taxon>
        <taxon>Bacteroidota</taxon>
        <taxon>Cytophagia</taxon>
        <taxon>Cytophagales</taxon>
        <taxon>Fulvivirgaceae</taxon>
        <taxon>Fulvivirga</taxon>
    </lineage>
</organism>
<dbReference type="Pfam" id="PF17678">
    <property type="entry name" value="Glyco_hydro_92N"/>
    <property type="match status" value="1"/>
</dbReference>
<evidence type="ECO:0000259" key="5">
    <source>
        <dbReference type="Pfam" id="PF17678"/>
    </source>
</evidence>